<proteinExistence type="predicted"/>
<dbReference type="InterPro" id="IPR022742">
    <property type="entry name" value="Hydrolase_4"/>
</dbReference>
<name>A0ABS8GBC1_9ALTE</name>
<gene>
    <name evidence="2" type="ORF">LJ739_14005</name>
</gene>
<dbReference type="GO" id="GO:0016787">
    <property type="term" value="F:hydrolase activity"/>
    <property type="evidence" value="ECO:0007669"/>
    <property type="project" value="UniProtKB-KW"/>
</dbReference>
<dbReference type="Pfam" id="PF12146">
    <property type="entry name" value="Hydrolase_4"/>
    <property type="match status" value="1"/>
</dbReference>
<dbReference type="InterPro" id="IPR029058">
    <property type="entry name" value="AB_hydrolase_fold"/>
</dbReference>
<evidence type="ECO:0000259" key="1">
    <source>
        <dbReference type="Pfam" id="PF12146"/>
    </source>
</evidence>
<feature type="domain" description="Serine aminopeptidase S33" evidence="1">
    <location>
        <begin position="60"/>
        <end position="317"/>
    </location>
</feature>
<comment type="caution">
    <text evidence="2">The sequence shown here is derived from an EMBL/GenBank/DDBJ whole genome shotgun (WGS) entry which is preliminary data.</text>
</comment>
<sequence>MTVMPTQTAVDENNELPDAQVILSRYTSRVIPFWKRQVVQGVFPGAQNVPIAYAYVVNPEARGSVVISSGRIESLLKYKELVFNLYHRGYSVFIHDHRGQGLSGRLTDNPHQGYVDDFRDYVIDFKRFYDSIVAPNSDRENRFLLCHSMGGAIGAQYVLAYPEDFQRVAFSAPMFGIQPALPRWLMHLVVGTHHLVNQWFGKSPWYFWGQMDYEAEPFEKNILTHCEVRYQIFREEYLKNPNIQLGGVTGRWLLAAVRAMSHIARYSRTFPIPALIMQAGEEKIVDNQAQNAVSRRFPRARKITIHGARHELLMEADYYRDQSLRAIYAFFDE</sequence>
<organism evidence="2 3">
    <name type="scientific">Fluctibacter halophilus</name>
    <dbReference type="NCBI Taxonomy" id="226011"/>
    <lineage>
        <taxon>Bacteria</taxon>
        <taxon>Pseudomonadati</taxon>
        <taxon>Pseudomonadota</taxon>
        <taxon>Gammaproteobacteria</taxon>
        <taxon>Alteromonadales</taxon>
        <taxon>Alteromonadaceae</taxon>
        <taxon>Fluctibacter</taxon>
    </lineage>
</organism>
<dbReference type="Proteomes" id="UP001520878">
    <property type="component" value="Unassembled WGS sequence"/>
</dbReference>
<accession>A0ABS8GBC1</accession>
<evidence type="ECO:0000313" key="3">
    <source>
        <dbReference type="Proteomes" id="UP001520878"/>
    </source>
</evidence>
<evidence type="ECO:0000313" key="2">
    <source>
        <dbReference type="EMBL" id="MCC2617361.1"/>
    </source>
</evidence>
<dbReference type="SUPFAM" id="SSF53474">
    <property type="entry name" value="alpha/beta-Hydrolases"/>
    <property type="match status" value="1"/>
</dbReference>
<dbReference type="InterPro" id="IPR051044">
    <property type="entry name" value="MAG_DAG_Lipase"/>
</dbReference>
<keyword evidence="2" id="KW-0378">Hydrolase</keyword>
<dbReference type="RefSeq" id="WP_229161433.1">
    <property type="nucleotide sequence ID" value="NZ_JAJEWP010000004.1"/>
</dbReference>
<dbReference type="EMBL" id="JAJEWP010000004">
    <property type="protein sequence ID" value="MCC2617361.1"/>
    <property type="molecule type" value="Genomic_DNA"/>
</dbReference>
<dbReference type="Gene3D" id="3.40.50.1820">
    <property type="entry name" value="alpha/beta hydrolase"/>
    <property type="match status" value="1"/>
</dbReference>
<protein>
    <submittedName>
        <fullName evidence="2">Alpha/beta fold hydrolase</fullName>
    </submittedName>
</protein>
<keyword evidence="3" id="KW-1185">Reference proteome</keyword>
<dbReference type="PANTHER" id="PTHR11614">
    <property type="entry name" value="PHOSPHOLIPASE-RELATED"/>
    <property type="match status" value="1"/>
</dbReference>
<reference evidence="2 3" key="1">
    <citation type="submission" date="2021-10" db="EMBL/GenBank/DDBJ databases">
        <title>Draft genome of Aestuariibacter halophilus JC2043.</title>
        <authorList>
            <person name="Emsley S.A."/>
            <person name="Pfannmuller K.M."/>
            <person name="Ushijima B."/>
            <person name="Saw J.H."/>
            <person name="Videau P."/>
        </authorList>
    </citation>
    <scope>NUCLEOTIDE SEQUENCE [LARGE SCALE GENOMIC DNA]</scope>
    <source>
        <strain evidence="2 3">JC2043</strain>
    </source>
</reference>